<dbReference type="EMBL" id="JAPFQI010000029">
    <property type="protein sequence ID" value="MCW8088230.1"/>
    <property type="molecule type" value="Genomic_DNA"/>
</dbReference>
<dbReference type="InterPro" id="IPR038573">
    <property type="entry name" value="BrnT_sf"/>
</dbReference>
<reference evidence="1 2" key="1">
    <citation type="submission" date="2022-10" db="EMBL/GenBank/DDBJ databases">
        <title>Roseococcus glaciei nov., sp. nov., isolated from glacier.</title>
        <authorList>
            <person name="Liu Q."/>
            <person name="Xin Y.-H."/>
        </authorList>
    </citation>
    <scope>NUCLEOTIDE SEQUENCE [LARGE SCALE GENOMIC DNA]</scope>
    <source>
        <strain evidence="1 2">MDT2-1-1</strain>
    </source>
</reference>
<evidence type="ECO:0000313" key="2">
    <source>
        <dbReference type="Proteomes" id="UP001526430"/>
    </source>
</evidence>
<comment type="caution">
    <text evidence="1">The sequence shown here is derived from an EMBL/GenBank/DDBJ whole genome shotgun (WGS) entry which is preliminary data.</text>
</comment>
<name>A0ABT3P1C4_9PROT</name>
<proteinExistence type="predicted"/>
<dbReference type="Pfam" id="PF04365">
    <property type="entry name" value="BrnT_toxin"/>
    <property type="match status" value="1"/>
</dbReference>
<keyword evidence="2" id="KW-1185">Reference proteome</keyword>
<sequence length="49" mass="5756">MLSEWDEAKRLSNLIKHRLDFLDAWLIFEGPFIVEAARRQGEERKLAVG</sequence>
<protein>
    <submittedName>
        <fullName evidence="1">BrnT family toxin</fullName>
    </submittedName>
</protein>
<accession>A0ABT3P1C4</accession>
<evidence type="ECO:0000313" key="1">
    <source>
        <dbReference type="EMBL" id="MCW8088230.1"/>
    </source>
</evidence>
<dbReference type="InterPro" id="IPR007460">
    <property type="entry name" value="BrnT_toxin"/>
</dbReference>
<organism evidence="1 2">
    <name type="scientific">Sabulicella glaciei</name>
    <dbReference type="NCBI Taxonomy" id="2984948"/>
    <lineage>
        <taxon>Bacteria</taxon>
        <taxon>Pseudomonadati</taxon>
        <taxon>Pseudomonadota</taxon>
        <taxon>Alphaproteobacteria</taxon>
        <taxon>Acetobacterales</taxon>
        <taxon>Acetobacteraceae</taxon>
        <taxon>Sabulicella</taxon>
    </lineage>
</organism>
<dbReference type="RefSeq" id="WP_301592429.1">
    <property type="nucleotide sequence ID" value="NZ_JAPFQI010000029.1"/>
</dbReference>
<gene>
    <name evidence="1" type="ORF">OF850_21795</name>
</gene>
<dbReference type="Proteomes" id="UP001526430">
    <property type="component" value="Unassembled WGS sequence"/>
</dbReference>
<dbReference type="Gene3D" id="3.10.450.530">
    <property type="entry name" value="Ribonuclease toxin, BrnT, of type II toxin-antitoxin system"/>
    <property type="match status" value="1"/>
</dbReference>